<keyword evidence="2" id="KW-1185">Reference proteome</keyword>
<reference evidence="1" key="1">
    <citation type="journal article" date="2021" name="Open Biol.">
        <title>Shared evolutionary footprints suggest mitochondrial oxidative damage underlies multiple complex I losses in fungi.</title>
        <authorList>
            <person name="Schikora-Tamarit M.A."/>
            <person name="Marcet-Houben M."/>
            <person name="Nosek J."/>
            <person name="Gabaldon T."/>
        </authorList>
    </citation>
    <scope>NUCLEOTIDE SEQUENCE</scope>
    <source>
        <strain evidence="1">CBS6075</strain>
    </source>
</reference>
<dbReference type="GeneID" id="70232186"/>
<reference evidence="1" key="2">
    <citation type="submission" date="2021-01" db="EMBL/GenBank/DDBJ databases">
        <authorList>
            <person name="Schikora-Tamarit M.A."/>
        </authorList>
    </citation>
    <scope>NUCLEOTIDE SEQUENCE</scope>
    <source>
        <strain evidence="1">CBS6075</strain>
    </source>
</reference>
<name>A0A9P8PH98_9ASCO</name>
<dbReference type="EMBL" id="JAEUBE010000055">
    <property type="protein sequence ID" value="KAH3671515.1"/>
    <property type="molecule type" value="Genomic_DNA"/>
</dbReference>
<protein>
    <submittedName>
        <fullName evidence="1">Uncharacterized protein</fullName>
    </submittedName>
</protein>
<dbReference type="RefSeq" id="XP_046064691.1">
    <property type="nucleotide sequence ID" value="XM_046203042.1"/>
</dbReference>
<evidence type="ECO:0000313" key="1">
    <source>
        <dbReference type="EMBL" id="KAH3671515.1"/>
    </source>
</evidence>
<gene>
    <name evidence="1" type="ORF">OGAPHI_000218</name>
</gene>
<proteinExistence type="predicted"/>
<accession>A0A9P8PH98</accession>
<comment type="caution">
    <text evidence="1">The sequence shown here is derived from an EMBL/GenBank/DDBJ whole genome shotgun (WGS) entry which is preliminary data.</text>
</comment>
<evidence type="ECO:0000313" key="2">
    <source>
        <dbReference type="Proteomes" id="UP000769157"/>
    </source>
</evidence>
<sequence>MLVSETRCKSYALYTVEKVPSPILSINLYLEDSPGNDLTSEYSSCLTSIDMDSSESDSSSSSSSTIEDSVCCSSVLTDSGAFKTASDSFSGFSDDISIESASVLICDFVSDFVSSFGSSLVAWELDKTEGLFRPNELVGRPWYNLLMFASRSASSRKRIKKSSWLSTFFSKASTASSSEETYTRCSLKNSLPPKLMLMPDFGTFLSSTLYFLYVRDSILKMDSSEISFPCPLPFSSLSFTRFIQALQSSVGSWPSSEFWMDLWRNSSASTFRDGLSGGPLA</sequence>
<dbReference type="Proteomes" id="UP000769157">
    <property type="component" value="Unassembled WGS sequence"/>
</dbReference>
<dbReference type="AlphaFoldDB" id="A0A9P8PH98"/>
<organism evidence="1 2">
    <name type="scientific">Ogataea philodendri</name>
    <dbReference type="NCBI Taxonomy" id="1378263"/>
    <lineage>
        <taxon>Eukaryota</taxon>
        <taxon>Fungi</taxon>
        <taxon>Dikarya</taxon>
        <taxon>Ascomycota</taxon>
        <taxon>Saccharomycotina</taxon>
        <taxon>Pichiomycetes</taxon>
        <taxon>Pichiales</taxon>
        <taxon>Pichiaceae</taxon>
        <taxon>Ogataea</taxon>
    </lineage>
</organism>